<protein>
    <submittedName>
        <fullName evidence="3">Uncharacterized protein</fullName>
    </submittedName>
</protein>
<comment type="caution">
    <text evidence="3">The sequence shown here is derived from an EMBL/GenBank/DDBJ whole genome shotgun (WGS) entry which is preliminary data.</text>
</comment>
<sequence length="114" mass="12827">MYASWFHEYTTHRSAVVRVAQRLLYSGHARTRRKIPARNGLGNIHSYIMIEELRMKKTLLSLIAAAFVVTSGLAFAAKHDSEKVMAACKDKKPGDTVQVDGKDVKCPKPKKEKK</sequence>
<dbReference type="Proteomes" id="UP000179076">
    <property type="component" value="Unassembled WGS sequence"/>
</dbReference>
<accession>A0A1F6V5N3</accession>
<organism evidence="3 4">
    <name type="scientific">Candidatus Muproteobacteria bacterium RBG_16_60_9</name>
    <dbReference type="NCBI Taxonomy" id="1817755"/>
    <lineage>
        <taxon>Bacteria</taxon>
        <taxon>Pseudomonadati</taxon>
        <taxon>Pseudomonadota</taxon>
        <taxon>Candidatus Muproteobacteria</taxon>
    </lineage>
</organism>
<keyword evidence="2" id="KW-0472">Membrane</keyword>
<reference evidence="3 4" key="1">
    <citation type="journal article" date="2016" name="Nat. Commun.">
        <title>Thousands of microbial genomes shed light on interconnected biogeochemical processes in an aquifer system.</title>
        <authorList>
            <person name="Anantharaman K."/>
            <person name="Brown C.T."/>
            <person name="Hug L.A."/>
            <person name="Sharon I."/>
            <person name="Castelle C.J."/>
            <person name="Probst A.J."/>
            <person name="Thomas B.C."/>
            <person name="Singh A."/>
            <person name="Wilkins M.J."/>
            <person name="Karaoz U."/>
            <person name="Brodie E.L."/>
            <person name="Williams K.H."/>
            <person name="Hubbard S.S."/>
            <person name="Banfield J.F."/>
        </authorList>
    </citation>
    <scope>NUCLEOTIDE SEQUENCE [LARGE SCALE GENOMIC DNA]</scope>
</reference>
<proteinExistence type="predicted"/>
<evidence type="ECO:0000256" key="2">
    <source>
        <dbReference type="SAM" id="Phobius"/>
    </source>
</evidence>
<feature type="region of interest" description="Disordered" evidence="1">
    <location>
        <begin position="92"/>
        <end position="114"/>
    </location>
</feature>
<dbReference type="EMBL" id="MFSP01000115">
    <property type="protein sequence ID" value="OGI64925.1"/>
    <property type="molecule type" value="Genomic_DNA"/>
</dbReference>
<evidence type="ECO:0000313" key="4">
    <source>
        <dbReference type="Proteomes" id="UP000179076"/>
    </source>
</evidence>
<evidence type="ECO:0000256" key="1">
    <source>
        <dbReference type="SAM" id="MobiDB-lite"/>
    </source>
</evidence>
<dbReference type="AlphaFoldDB" id="A0A1F6V5N3"/>
<name>A0A1F6V5N3_9PROT</name>
<keyword evidence="2" id="KW-0812">Transmembrane</keyword>
<feature type="compositionally biased region" description="Basic and acidic residues" evidence="1">
    <location>
        <begin position="92"/>
        <end position="106"/>
    </location>
</feature>
<evidence type="ECO:0000313" key="3">
    <source>
        <dbReference type="EMBL" id="OGI64925.1"/>
    </source>
</evidence>
<feature type="transmembrane region" description="Helical" evidence="2">
    <location>
        <begin position="59"/>
        <end position="77"/>
    </location>
</feature>
<keyword evidence="2" id="KW-1133">Transmembrane helix</keyword>
<gene>
    <name evidence="3" type="ORF">A2W18_06595</name>
</gene>